<dbReference type="Proteomes" id="UP001272242">
    <property type="component" value="Unassembled WGS sequence"/>
</dbReference>
<feature type="non-terminal residue" evidence="1">
    <location>
        <position position="1"/>
    </location>
</feature>
<comment type="caution">
    <text evidence="1">The sequence shown here is derived from an EMBL/GenBank/DDBJ whole genome shotgun (WGS) entry which is preliminary data.</text>
</comment>
<evidence type="ECO:0000313" key="1">
    <source>
        <dbReference type="EMBL" id="MDY3559201.1"/>
    </source>
</evidence>
<organism evidence="1 2">
    <name type="scientific">Gemmata algarum</name>
    <dbReference type="NCBI Taxonomy" id="2975278"/>
    <lineage>
        <taxon>Bacteria</taxon>
        <taxon>Pseudomonadati</taxon>
        <taxon>Planctomycetota</taxon>
        <taxon>Planctomycetia</taxon>
        <taxon>Gemmatales</taxon>
        <taxon>Gemmataceae</taxon>
        <taxon>Gemmata</taxon>
    </lineage>
</organism>
<dbReference type="Pfam" id="PF13384">
    <property type="entry name" value="HTH_23"/>
    <property type="match status" value="1"/>
</dbReference>
<protein>
    <submittedName>
        <fullName evidence="1">Helix-turn-helix domain-containing protein</fullName>
    </submittedName>
</protein>
<dbReference type="InterPro" id="IPR009057">
    <property type="entry name" value="Homeodomain-like_sf"/>
</dbReference>
<dbReference type="EMBL" id="JAXBLV010000096">
    <property type="protein sequence ID" value="MDY3559201.1"/>
    <property type="molecule type" value="Genomic_DNA"/>
</dbReference>
<sequence length="198" mass="22228">PTDAVTFSNRRYLPGLEVTAIIRIQLPATEAERLDALFRSTDDPKFRVRLQIVLMAHRGRARQDLATDLGVHRRTVTRWVNAYCDDGLDGLRPKKAKGTPCKIPATLAEEIKCGVIKGPAEQGLDRANWTHAERADHLLKTKGIRTSRSAMPRFCSGIDIRLYRPTYRHDRGDPVKPAQAREDLAALGKVPRPVNSSW</sequence>
<gene>
    <name evidence="1" type="ORF">R5W23_006419</name>
</gene>
<name>A0ABU5EVK4_9BACT</name>
<accession>A0ABU5EVK4</accession>
<keyword evidence="2" id="KW-1185">Reference proteome</keyword>
<reference evidence="2" key="1">
    <citation type="journal article" date="2023" name="Mar. Drugs">
        <title>Gemmata algarum, a Novel Planctomycete Isolated from an Algal Mat, Displays Antimicrobial Activity.</title>
        <authorList>
            <person name="Kumar G."/>
            <person name="Kallscheuer N."/>
            <person name="Kashif M."/>
            <person name="Ahamad S."/>
            <person name="Jagadeeshwari U."/>
            <person name="Pannikurungottu S."/>
            <person name="Haufschild T."/>
            <person name="Kabuu M."/>
            <person name="Sasikala C."/>
            <person name="Jogler C."/>
            <person name="Ramana C."/>
        </authorList>
    </citation>
    <scope>NUCLEOTIDE SEQUENCE [LARGE SCALE GENOMIC DNA]</scope>
    <source>
        <strain evidence="2">JC673</strain>
    </source>
</reference>
<evidence type="ECO:0000313" key="2">
    <source>
        <dbReference type="Proteomes" id="UP001272242"/>
    </source>
</evidence>
<proteinExistence type="predicted"/>
<dbReference type="RefSeq" id="WP_320686009.1">
    <property type="nucleotide sequence ID" value="NZ_JAXBLV010000096.1"/>
</dbReference>
<dbReference type="SUPFAM" id="SSF46689">
    <property type="entry name" value="Homeodomain-like"/>
    <property type="match status" value="1"/>
</dbReference>